<dbReference type="RefSeq" id="XP_044664439.1">
    <property type="nucleotide sequence ID" value="XM_044808504.1"/>
</dbReference>
<accession>A0A9P3FN20</accession>
<name>A0A9P3FN20_9PEZI</name>
<keyword evidence="1" id="KW-0812">Transmembrane</keyword>
<feature type="transmembrane region" description="Helical" evidence="1">
    <location>
        <begin position="49"/>
        <end position="70"/>
    </location>
</feature>
<comment type="caution">
    <text evidence="2">The sequence shown here is derived from an EMBL/GenBank/DDBJ whole genome shotgun (WGS) entry which is preliminary data.</text>
</comment>
<sequence length="252" mass="28615">MAPTGPGYKRVEENLAKHGTGSKSEEFDDVGYSYRRPDPAWTKVVTGNALAILLSLCALILALVASFGIYERHAKFEVPSERINLGTCGRNWQEAEANGCVYDVMMTAWLKPQCYDKELSDSFFYRDSANWTFYRDPEGKDVMPHEELFQGRYEEYWVQGTYHFSHCSYIWAKQLRQMGKKPMTLDSKSRNWYHTLHCANMLAEANVTYIGGRASSHAKLGTNSIDCIVGDWMTFESIPAELQMGAGPSKEE</sequence>
<gene>
    <name evidence="2" type="ORF">CKM354_001296800</name>
</gene>
<keyword evidence="3" id="KW-1185">Reference proteome</keyword>
<dbReference type="AlphaFoldDB" id="A0A9P3FN20"/>
<organism evidence="2 3">
    <name type="scientific">Cercospora kikuchii</name>
    <dbReference type="NCBI Taxonomy" id="84275"/>
    <lineage>
        <taxon>Eukaryota</taxon>
        <taxon>Fungi</taxon>
        <taxon>Dikarya</taxon>
        <taxon>Ascomycota</taxon>
        <taxon>Pezizomycotina</taxon>
        <taxon>Dothideomycetes</taxon>
        <taxon>Dothideomycetidae</taxon>
        <taxon>Mycosphaerellales</taxon>
        <taxon>Mycosphaerellaceae</taxon>
        <taxon>Cercospora</taxon>
    </lineage>
</organism>
<evidence type="ECO:0000313" key="3">
    <source>
        <dbReference type="Proteomes" id="UP000825890"/>
    </source>
</evidence>
<evidence type="ECO:0000256" key="1">
    <source>
        <dbReference type="SAM" id="Phobius"/>
    </source>
</evidence>
<dbReference type="InterPro" id="IPR053008">
    <property type="entry name" value="Phomopsin_biosynth_assoc"/>
</dbReference>
<reference evidence="2 3" key="1">
    <citation type="submission" date="2021-01" db="EMBL/GenBank/DDBJ databases">
        <title>Cercospora kikuchii MAFF 305040 whole genome shotgun sequence.</title>
        <authorList>
            <person name="Kashiwa T."/>
            <person name="Suzuki T."/>
        </authorList>
    </citation>
    <scope>NUCLEOTIDE SEQUENCE [LARGE SCALE GENOMIC DNA]</scope>
    <source>
        <strain evidence="2 3">MAFF 305040</strain>
    </source>
</reference>
<dbReference type="Proteomes" id="UP000825890">
    <property type="component" value="Unassembled WGS sequence"/>
</dbReference>
<dbReference type="EMBL" id="BOLY01000009">
    <property type="protein sequence ID" value="GIZ49952.1"/>
    <property type="molecule type" value="Genomic_DNA"/>
</dbReference>
<evidence type="ECO:0000313" key="2">
    <source>
        <dbReference type="EMBL" id="GIZ49952.1"/>
    </source>
</evidence>
<proteinExistence type="predicted"/>
<keyword evidence="1" id="KW-0472">Membrane</keyword>
<dbReference type="OrthoDB" id="3501153at2759"/>
<dbReference type="PANTHER" id="PTHR35896:SF3">
    <property type="entry name" value="MAJOR FACILITATOR SUPERFAMILY TRANSPORTER"/>
    <property type="match status" value="1"/>
</dbReference>
<protein>
    <submittedName>
        <fullName evidence="2">Uncharacterized protein</fullName>
    </submittedName>
</protein>
<keyword evidence="1" id="KW-1133">Transmembrane helix</keyword>
<dbReference type="GeneID" id="68298543"/>
<dbReference type="PANTHER" id="PTHR35896">
    <property type="entry name" value="IG-LIKE DOMAIN-CONTAINING PROTEIN"/>
    <property type="match status" value="1"/>
</dbReference>